<feature type="non-terminal residue" evidence="2">
    <location>
        <position position="332"/>
    </location>
</feature>
<organism evidence="2 3">
    <name type="scientific">Hyaloscypha hepaticicola</name>
    <dbReference type="NCBI Taxonomy" id="2082293"/>
    <lineage>
        <taxon>Eukaryota</taxon>
        <taxon>Fungi</taxon>
        <taxon>Dikarya</taxon>
        <taxon>Ascomycota</taxon>
        <taxon>Pezizomycotina</taxon>
        <taxon>Leotiomycetes</taxon>
        <taxon>Helotiales</taxon>
        <taxon>Hyaloscyphaceae</taxon>
        <taxon>Hyaloscypha</taxon>
    </lineage>
</organism>
<evidence type="ECO:0000313" key="3">
    <source>
        <dbReference type="Proteomes" id="UP000235672"/>
    </source>
</evidence>
<dbReference type="Proteomes" id="UP000235672">
    <property type="component" value="Unassembled WGS sequence"/>
</dbReference>
<dbReference type="OrthoDB" id="10039566at2759"/>
<feature type="non-terminal residue" evidence="2">
    <location>
        <position position="1"/>
    </location>
</feature>
<keyword evidence="1" id="KW-1133">Transmembrane helix</keyword>
<keyword evidence="1" id="KW-0472">Membrane</keyword>
<dbReference type="PANTHER" id="PTHR35895:SF2">
    <property type="match status" value="1"/>
</dbReference>
<name>A0A2J6QQD9_9HELO</name>
<proteinExistence type="predicted"/>
<reference evidence="2 3" key="1">
    <citation type="submission" date="2016-05" db="EMBL/GenBank/DDBJ databases">
        <title>A degradative enzymes factory behind the ericoid mycorrhizal symbiosis.</title>
        <authorList>
            <consortium name="DOE Joint Genome Institute"/>
            <person name="Martino E."/>
            <person name="Morin E."/>
            <person name="Grelet G."/>
            <person name="Kuo A."/>
            <person name="Kohler A."/>
            <person name="Daghino S."/>
            <person name="Barry K."/>
            <person name="Choi C."/>
            <person name="Cichocki N."/>
            <person name="Clum A."/>
            <person name="Copeland A."/>
            <person name="Hainaut M."/>
            <person name="Haridas S."/>
            <person name="Labutti K."/>
            <person name="Lindquist E."/>
            <person name="Lipzen A."/>
            <person name="Khouja H.-R."/>
            <person name="Murat C."/>
            <person name="Ohm R."/>
            <person name="Olson A."/>
            <person name="Spatafora J."/>
            <person name="Veneault-Fourrey C."/>
            <person name="Henrissat B."/>
            <person name="Grigoriev I."/>
            <person name="Martin F."/>
            <person name="Perotto S."/>
        </authorList>
    </citation>
    <scope>NUCLEOTIDE SEQUENCE [LARGE SCALE GENOMIC DNA]</scope>
    <source>
        <strain evidence="2 3">UAMH 7357</strain>
    </source>
</reference>
<dbReference type="Pfam" id="PF12505">
    <property type="entry name" value="DUF3712"/>
    <property type="match status" value="1"/>
</dbReference>
<accession>A0A2J6QQD9</accession>
<dbReference type="EMBL" id="KZ613464">
    <property type="protein sequence ID" value="PMD28479.1"/>
    <property type="molecule type" value="Genomic_DNA"/>
</dbReference>
<feature type="transmembrane region" description="Helical" evidence="1">
    <location>
        <begin position="7"/>
        <end position="33"/>
    </location>
</feature>
<gene>
    <name evidence="2" type="ORF">NA56DRAFT_534196</name>
</gene>
<dbReference type="InterPro" id="IPR046368">
    <property type="entry name" value="Tag1"/>
</dbReference>
<dbReference type="GO" id="GO:0000329">
    <property type="term" value="C:fungal-type vacuole membrane"/>
    <property type="evidence" value="ECO:0007669"/>
    <property type="project" value="InterPro"/>
</dbReference>
<evidence type="ECO:0000256" key="1">
    <source>
        <dbReference type="SAM" id="Phobius"/>
    </source>
</evidence>
<evidence type="ECO:0000313" key="2">
    <source>
        <dbReference type="EMBL" id="PMD28479.1"/>
    </source>
</evidence>
<keyword evidence="3" id="KW-1185">Reference proteome</keyword>
<keyword evidence="1" id="KW-0812">Transmembrane</keyword>
<dbReference type="Gene3D" id="2.60.40.1820">
    <property type="match status" value="1"/>
</dbReference>
<dbReference type="InterPro" id="IPR022185">
    <property type="entry name" value="DUF3712"/>
</dbReference>
<dbReference type="PANTHER" id="PTHR35895">
    <property type="entry name" value="CHROMOSOME 16, WHOLE GENOME SHOTGUN SEQUENCE"/>
    <property type="match status" value="1"/>
</dbReference>
<sequence>HYRRHWLLYTVAIIIFLAIFLPIVFLVIFPAIAQRLVNNASLPIYSASIMNPTPSSIAYSLSSSLKIPAGLTVDLKPITLSLYTNDSGPTDPYVKVNLPEYHLKGTTAINITRQTVDILDEARFEEFIHSAVTNKEFTLSASGSTTAYLGVLKAPIKLTKQVKLTGINNLAGFEFTNVAVVFPPDPDGTNLVGNITLPNPTVISLELGNFTLNMIIGNITMGQGRINNVLLVPGNNTIPIRATFDLKTALQHLGVLLQAESGALTKGNVVISASGNSTIYNGVHIPYYEAILNNIFLTREVPLIKILVNTLEQGLATNGSLISSFVSALNGT</sequence>
<dbReference type="AlphaFoldDB" id="A0A2J6QQD9"/>
<dbReference type="STRING" id="1745343.A0A2J6QQD9"/>
<protein>
    <submittedName>
        <fullName evidence="2">Uncharacterized protein</fullName>
    </submittedName>
</protein>